<reference evidence="8 9" key="1">
    <citation type="submission" date="2023-10" db="EMBL/GenBank/DDBJ databases">
        <title>Surface-active antibiotics is a multifunctional adaptation for post-fire microbes.</title>
        <authorList>
            <person name="Liu M.D."/>
            <person name="Du Y."/>
            <person name="Koupaei S.K."/>
            <person name="Kim N.R."/>
            <person name="Zhang W."/>
            <person name="Traxler M.F."/>
        </authorList>
    </citation>
    <scope>NUCLEOTIDE SEQUENCE [LARGE SCALE GENOMIC DNA]</scope>
    <source>
        <strain evidence="8 9">F3</strain>
    </source>
</reference>
<evidence type="ECO:0000256" key="4">
    <source>
        <dbReference type="ARBA" id="ARBA00022519"/>
    </source>
</evidence>
<organism evidence="8 9">
    <name type="scientific">Paraburkholderia kirstenboschensis</name>
    <dbReference type="NCBI Taxonomy" id="1245436"/>
    <lineage>
        <taxon>Bacteria</taxon>
        <taxon>Pseudomonadati</taxon>
        <taxon>Pseudomonadota</taxon>
        <taxon>Betaproteobacteria</taxon>
        <taxon>Burkholderiales</taxon>
        <taxon>Burkholderiaceae</taxon>
        <taxon>Paraburkholderia</taxon>
    </lineage>
</organism>
<dbReference type="SMART" id="SM00382">
    <property type="entry name" value="AAA"/>
    <property type="match status" value="1"/>
</dbReference>
<evidence type="ECO:0000313" key="9">
    <source>
        <dbReference type="Proteomes" id="UP001302652"/>
    </source>
</evidence>
<keyword evidence="2" id="KW-0813">Transport</keyword>
<evidence type="ECO:0000256" key="6">
    <source>
        <dbReference type="ARBA" id="ARBA00022840"/>
    </source>
</evidence>
<dbReference type="Proteomes" id="UP001302652">
    <property type="component" value="Chromosome 3"/>
</dbReference>
<dbReference type="RefSeq" id="WP_317015787.1">
    <property type="nucleotide sequence ID" value="NZ_CP136511.1"/>
</dbReference>
<keyword evidence="5" id="KW-0547">Nucleotide-binding</keyword>
<evidence type="ECO:0000259" key="7">
    <source>
        <dbReference type="PROSITE" id="PS50893"/>
    </source>
</evidence>
<evidence type="ECO:0000313" key="8">
    <source>
        <dbReference type="EMBL" id="WOD14040.1"/>
    </source>
</evidence>
<dbReference type="GO" id="GO:0005524">
    <property type="term" value="F:ATP binding"/>
    <property type="evidence" value="ECO:0007669"/>
    <property type="project" value="UniProtKB-KW"/>
</dbReference>
<keyword evidence="4" id="KW-0997">Cell inner membrane</keyword>
<dbReference type="InterPro" id="IPR003593">
    <property type="entry name" value="AAA+_ATPase"/>
</dbReference>
<dbReference type="InterPro" id="IPR050683">
    <property type="entry name" value="Bact_Polysacc_Export_ATP-bd"/>
</dbReference>
<gene>
    <name evidence="8" type="ORF">RW095_00445</name>
</gene>
<evidence type="ECO:0000256" key="2">
    <source>
        <dbReference type="ARBA" id="ARBA00022448"/>
    </source>
</evidence>
<dbReference type="InterPro" id="IPR003439">
    <property type="entry name" value="ABC_transporter-like_ATP-bd"/>
</dbReference>
<evidence type="ECO:0000256" key="5">
    <source>
        <dbReference type="ARBA" id="ARBA00022741"/>
    </source>
</evidence>
<dbReference type="InterPro" id="IPR015860">
    <property type="entry name" value="ABC_transpr_TagH-like"/>
</dbReference>
<comment type="similarity">
    <text evidence="1">Belongs to the ABC transporter superfamily.</text>
</comment>
<dbReference type="EMBL" id="CP136511">
    <property type="protein sequence ID" value="WOD14040.1"/>
    <property type="molecule type" value="Genomic_DNA"/>
</dbReference>
<dbReference type="Pfam" id="PF00005">
    <property type="entry name" value="ABC_tran"/>
    <property type="match status" value="1"/>
</dbReference>
<dbReference type="Gene3D" id="3.40.50.300">
    <property type="entry name" value="P-loop containing nucleotide triphosphate hydrolases"/>
    <property type="match status" value="1"/>
</dbReference>
<keyword evidence="6 8" id="KW-0067">ATP-binding</keyword>
<accession>A0ABZ0EAQ8</accession>
<feature type="domain" description="ABC transporter" evidence="7">
    <location>
        <begin position="28"/>
        <end position="239"/>
    </location>
</feature>
<sequence>MTHLTFDRVTVSYPVHNNRTKSLRNNLVRISTGGRLDAESGRIQVVTALQDVTLDLRQGDAVGLVGHNGAGKSTMLRTMAGVYKPTNGTVKRQGKTATVLELGAGIDPELTGYENITRMGVLLGMSIAETKARVSEIESFTQLGNFLQLPVRMYSSGMATRLMFAVATSTRPDILLVDEVFGAGDAEFQEKARQRMAQLISSVGIFVFASHDHELIRTYCNRYLRLEHGRVSEIDRRDVH</sequence>
<dbReference type="PROSITE" id="PS50893">
    <property type="entry name" value="ABC_TRANSPORTER_2"/>
    <property type="match status" value="1"/>
</dbReference>
<dbReference type="InterPro" id="IPR027417">
    <property type="entry name" value="P-loop_NTPase"/>
</dbReference>
<name>A0ABZ0EAQ8_9BURK</name>
<proteinExistence type="inferred from homology"/>
<dbReference type="PANTHER" id="PTHR46743">
    <property type="entry name" value="TEICHOIC ACIDS EXPORT ATP-BINDING PROTEIN TAGH"/>
    <property type="match status" value="1"/>
</dbReference>
<evidence type="ECO:0000256" key="1">
    <source>
        <dbReference type="ARBA" id="ARBA00005417"/>
    </source>
</evidence>
<dbReference type="PANTHER" id="PTHR46743:SF2">
    <property type="entry name" value="TEICHOIC ACIDS EXPORT ATP-BINDING PROTEIN TAGH"/>
    <property type="match status" value="1"/>
</dbReference>
<keyword evidence="3" id="KW-1003">Cell membrane</keyword>
<dbReference type="CDD" id="cd03220">
    <property type="entry name" value="ABC_KpsT_Wzt"/>
    <property type="match status" value="1"/>
</dbReference>
<keyword evidence="9" id="KW-1185">Reference proteome</keyword>
<evidence type="ECO:0000256" key="3">
    <source>
        <dbReference type="ARBA" id="ARBA00022475"/>
    </source>
</evidence>
<keyword evidence="4" id="KW-0472">Membrane</keyword>
<dbReference type="SUPFAM" id="SSF52540">
    <property type="entry name" value="P-loop containing nucleoside triphosphate hydrolases"/>
    <property type="match status" value="1"/>
</dbReference>
<protein>
    <submittedName>
        <fullName evidence="8">ABC transporter ATP-binding protein</fullName>
    </submittedName>
</protein>
<dbReference type="InterPro" id="IPR017871">
    <property type="entry name" value="ABC_transporter-like_CS"/>
</dbReference>
<dbReference type="PROSITE" id="PS00211">
    <property type="entry name" value="ABC_TRANSPORTER_1"/>
    <property type="match status" value="1"/>
</dbReference>